<reference evidence="2 3" key="1">
    <citation type="submission" date="2020-08" db="EMBL/GenBank/DDBJ databases">
        <title>Sequencing the genomes of 1000 actinobacteria strains.</title>
        <authorList>
            <person name="Klenk H.-P."/>
        </authorList>
    </citation>
    <scope>NUCLEOTIDE SEQUENCE [LARGE SCALE GENOMIC DNA]</scope>
    <source>
        <strain evidence="2 3">DSM 43023</strain>
    </source>
</reference>
<evidence type="ECO:0000256" key="1">
    <source>
        <dbReference type="SAM" id="MobiDB-lite"/>
    </source>
</evidence>
<dbReference type="Proteomes" id="UP000534286">
    <property type="component" value="Unassembled WGS sequence"/>
</dbReference>
<sequence>MHNLNGAPRIIRVRWHAEQPPAPLGCRWCGHPPYAHDAATLPHRPGHLWDQPTSAQVHARMAARRRLGLCGPPLPNTPRSMPHTTPSNTPRTAPDTVTARPLRVHHPAPPPAGRHRHPRPAVATAVPYGRESPPGARPPYGRREPYRVGATV</sequence>
<dbReference type="EMBL" id="JACHJU010000001">
    <property type="protein sequence ID" value="MBB4937859.1"/>
    <property type="molecule type" value="Genomic_DNA"/>
</dbReference>
<gene>
    <name evidence="2" type="ORF">FHR32_002164</name>
</gene>
<evidence type="ECO:0000313" key="2">
    <source>
        <dbReference type="EMBL" id="MBB4937859.1"/>
    </source>
</evidence>
<name>A0A7W7W9A3_9ACTN</name>
<feature type="region of interest" description="Disordered" evidence="1">
    <location>
        <begin position="68"/>
        <end position="152"/>
    </location>
</feature>
<comment type="caution">
    <text evidence="2">The sequence shown here is derived from an EMBL/GenBank/DDBJ whole genome shotgun (WGS) entry which is preliminary data.</text>
</comment>
<proteinExistence type="predicted"/>
<dbReference type="RefSeq" id="WP_184754160.1">
    <property type="nucleotide sequence ID" value="NZ_BAABEK010000039.1"/>
</dbReference>
<feature type="compositionally biased region" description="Polar residues" evidence="1">
    <location>
        <begin position="77"/>
        <end position="91"/>
    </location>
</feature>
<organism evidence="2 3">
    <name type="scientific">Streptosporangium album</name>
    <dbReference type="NCBI Taxonomy" id="47479"/>
    <lineage>
        <taxon>Bacteria</taxon>
        <taxon>Bacillati</taxon>
        <taxon>Actinomycetota</taxon>
        <taxon>Actinomycetes</taxon>
        <taxon>Streptosporangiales</taxon>
        <taxon>Streptosporangiaceae</taxon>
        <taxon>Streptosporangium</taxon>
    </lineage>
</organism>
<protein>
    <submittedName>
        <fullName evidence="2">Uncharacterized protein</fullName>
    </submittedName>
</protein>
<evidence type="ECO:0000313" key="3">
    <source>
        <dbReference type="Proteomes" id="UP000534286"/>
    </source>
</evidence>
<keyword evidence="3" id="KW-1185">Reference proteome</keyword>
<dbReference type="AlphaFoldDB" id="A0A7W7W9A3"/>
<accession>A0A7W7W9A3</accession>